<dbReference type="InterPro" id="IPR033880">
    <property type="entry name" value="SPFH_YdjI"/>
</dbReference>
<gene>
    <name evidence="3" type="ORF">NDEV_1428</name>
</gene>
<organism evidence="3 4">
    <name type="scientific">Nitrosotalea devaniterrae</name>
    <dbReference type="NCBI Taxonomy" id="1078905"/>
    <lineage>
        <taxon>Archaea</taxon>
        <taxon>Nitrososphaerota</taxon>
        <taxon>Nitrososphaeria</taxon>
        <taxon>Nitrosotaleales</taxon>
        <taxon>Nitrosotaleaceae</taxon>
        <taxon>Nitrosotalea</taxon>
    </lineage>
</organism>
<feature type="domain" description="DZANK-type" evidence="1">
    <location>
        <begin position="301"/>
        <end position="352"/>
    </location>
</feature>
<dbReference type="InterPro" id="IPR025874">
    <property type="entry name" value="DZR"/>
</dbReference>
<feature type="domain" description="SPFH" evidence="2">
    <location>
        <begin position="39"/>
        <end position="239"/>
    </location>
</feature>
<dbReference type="CDD" id="cd20335">
    <property type="entry name" value="BRcat_RBR"/>
    <property type="match status" value="1"/>
</dbReference>
<dbReference type="PANTHER" id="PTHR37826:SF2">
    <property type="entry name" value="ZINC-RIBBON DOMAIN-CONTAINING PROTEIN"/>
    <property type="match status" value="1"/>
</dbReference>
<dbReference type="AlphaFoldDB" id="A0A128A4A7"/>
<accession>A0A128A4A7</accession>
<dbReference type="EMBL" id="LN890280">
    <property type="protein sequence ID" value="CUR52193.1"/>
    <property type="molecule type" value="Genomic_DNA"/>
</dbReference>
<sequence>MFGRKKDQDSGGSVVGSTTIEWESQYKEGNIMWKVPRLIRLNDNIVVREDEIAVFFRDGKVLTYFDKPNRYALTDFNAPIVGGLLKFFTGVEQAAEVYYLQNRYIDGKFGSQGPYQFVDPVLGMVNLRIFGEFRWKISSPENFVNQFVGTFAMQTSDAIESRLKEQMVLLLFNAIGKMKESGMKITDLATNLQNIEQVVLSNTQASFGQYGLEINKISGLTISLPDEVQKAINTKSEMSVLGVNYMQYQAGQAMTEAAKNPSGGAGSMAGLGVGFGVGSGIGYAMAGQMGQGMYQPPMKQCPKCSMMMPVSSNFCPSCGETQQQVAQKSQGVTCPKCNTIVAVDSKFCSHCGNEIKSS</sequence>
<dbReference type="Proteomes" id="UP000196239">
    <property type="component" value="Chromosome 1"/>
</dbReference>
<dbReference type="PANTHER" id="PTHR37826">
    <property type="entry name" value="FLOTILLIN BAND_7_5 DOMAIN PROTEIN"/>
    <property type="match status" value="1"/>
</dbReference>
<keyword evidence="4" id="KW-1185">Reference proteome</keyword>
<proteinExistence type="predicted"/>
<dbReference type="CDD" id="cd03408">
    <property type="entry name" value="SPFH_like_u1"/>
    <property type="match status" value="1"/>
</dbReference>
<dbReference type="SUPFAM" id="SSF117892">
    <property type="entry name" value="Band 7/SPFH domain"/>
    <property type="match status" value="1"/>
</dbReference>
<dbReference type="InterPro" id="IPR036013">
    <property type="entry name" value="Band_7/SPFH_dom_sf"/>
</dbReference>
<evidence type="ECO:0000259" key="2">
    <source>
        <dbReference type="Pfam" id="PF13421"/>
    </source>
</evidence>
<evidence type="ECO:0000313" key="4">
    <source>
        <dbReference type="Proteomes" id="UP000196239"/>
    </source>
</evidence>
<dbReference type="Gene3D" id="3.30.479.30">
    <property type="entry name" value="Band 7 domain"/>
    <property type="match status" value="1"/>
</dbReference>
<reference evidence="4" key="1">
    <citation type="submission" date="2015-10" db="EMBL/GenBank/DDBJ databases">
        <authorList>
            <person name="Lehtovirta-Morley L.E."/>
            <person name="Vieille C."/>
        </authorList>
    </citation>
    <scope>NUCLEOTIDE SEQUENCE [LARGE SCALE GENOMIC DNA]</scope>
</reference>
<dbReference type="Pfam" id="PF12773">
    <property type="entry name" value="DZR"/>
    <property type="match status" value="1"/>
</dbReference>
<dbReference type="KEGG" id="ndv:NDEV_1428"/>
<protein>
    <submittedName>
        <fullName evidence="3">Phage protein</fullName>
    </submittedName>
</protein>
<name>A0A128A4A7_9ARCH</name>
<dbReference type="Pfam" id="PF13421">
    <property type="entry name" value="Band_7_1"/>
    <property type="match status" value="1"/>
</dbReference>
<evidence type="ECO:0000313" key="3">
    <source>
        <dbReference type="EMBL" id="CUR52193.1"/>
    </source>
</evidence>
<evidence type="ECO:0000259" key="1">
    <source>
        <dbReference type="Pfam" id="PF12773"/>
    </source>
</evidence>